<organism evidence="1 2">
    <name type="scientific">Romboutsia maritimum</name>
    <dbReference type="NCBI Taxonomy" id="2020948"/>
    <lineage>
        <taxon>Bacteria</taxon>
        <taxon>Bacillati</taxon>
        <taxon>Bacillota</taxon>
        <taxon>Clostridia</taxon>
        <taxon>Peptostreptococcales</taxon>
        <taxon>Peptostreptococcaceae</taxon>
        <taxon>Romboutsia</taxon>
    </lineage>
</organism>
<sequence>MYYENIHEFIKKIDSKNIDKLKPQLMKYVSELILSIRDEDNKLSFKDTEKMLDIVLIREEFQYDLEKELELENSKFGLLTDEFMKVYKQFTEEIVKNGYLSDAISLTRSNFRALGCIHRDVYLVSKQVGKFEYMNSKEYLEDLQEQLYDQLDQFKREFSREYFNILGLISYIKSELEYRINEIIGTIFQELKDKSLDDFNKEDHIDEYKNIFNKDYAKELERRKYSWNVLSTKLQENYFRDELYKDLD</sequence>
<name>A0A371IRS7_9FIRM</name>
<reference evidence="1 2" key="1">
    <citation type="journal article" date="2017" name="Genome Announc.">
        <title>Draft Genome Sequence of Romboutsia maritimum sp. nov. Strain CCRI-22766(T), Isolated from Coastal Estuarine Mud.</title>
        <authorList>
            <person name="Maheux A.F."/>
            <person name="Boudreau D.K."/>
            <person name="Berube E."/>
            <person name="Boissinot M."/>
            <person name="Raymond F."/>
            <person name="Brodeur S."/>
            <person name="Corbeil J."/>
            <person name="Brightwell G."/>
            <person name="Broda D."/>
            <person name="Omar R.F."/>
            <person name="Bergeron M.G."/>
        </authorList>
    </citation>
    <scope>NUCLEOTIDE SEQUENCE [LARGE SCALE GENOMIC DNA]</scope>
    <source>
        <strain evidence="1 2">CCRI-22766</strain>
    </source>
</reference>
<dbReference type="AlphaFoldDB" id="A0A371IRS7"/>
<dbReference type="RefSeq" id="WP_095404523.1">
    <property type="nucleotide sequence ID" value="NZ_NOJZ02000017.1"/>
</dbReference>
<keyword evidence="2" id="KW-1185">Reference proteome</keyword>
<protein>
    <submittedName>
        <fullName evidence="1">Uncharacterized protein</fullName>
    </submittedName>
</protein>
<dbReference type="EMBL" id="NOJZ02000017">
    <property type="protein sequence ID" value="RDY23188.1"/>
    <property type="molecule type" value="Genomic_DNA"/>
</dbReference>
<dbReference type="OrthoDB" id="2931103at2"/>
<dbReference type="Proteomes" id="UP000243494">
    <property type="component" value="Unassembled WGS sequence"/>
</dbReference>
<evidence type="ECO:0000313" key="1">
    <source>
        <dbReference type="EMBL" id="RDY23188.1"/>
    </source>
</evidence>
<accession>A0A371IRS7</accession>
<comment type="caution">
    <text evidence="1">The sequence shown here is derived from an EMBL/GenBank/DDBJ whole genome shotgun (WGS) entry which is preliminary data.</text>
</comment>
<evidence type="ECO:0000313" key="2">
    <source>
        <dbReference type="Proteomes" id="UP000243494"/>
    </source>
</evidence>
<gene>
    <name evidence="1" type="ORF">CHF27_009570</name>
</gene>
<proteinExistence type="predicted"/>